<sequence length="135" mass="15852">MRSKYIIPLIFALGAVLFRNYLVRWISALLTAMILFAYSLEGWEPKLPNISFRTSMKDEIERLARIVKRANTSPISRKIILEHVRDIYNILGLEFREDEFRWEGDSIRDLERILTKVEEDINGRSKESTNGYRGS</sequence>
<name>A0A832T9X2_PYRHR</name>
<accession>A0A832T9X2</accession>
<dbReference type="OMA" id="LEGWEPK"/>
<dbReference type="AlphaFoldDB" id="A0A832T9X2"/>
<organism evidence="2 3">
    <name type="scientific">Pyrococcus horikoshii</name>
    <dbReference type="NCBI Taxonomy" id="53953"/>
    <lineage>
        <taxon>Archaea</taxon>
        <taxon>Methanobacteriati</taxon>
        <taxon>Methanobacteriota</taxon>
        <taxon>Thermococci</taxon>
        <taxon>Thermococcales</taxon>
        <taxon>Thermococcaceae</taxon>
        <taxon>Pyrococcus</taxon>
    </lineage>
</organism>
<protein>
    <submittedName>
        <fullName evidence="2">Uncharacterized protein</fullName>
    </submittedName>
</protein>
<keyword evidence="1" id="KW-0812">Transmembrane</keyword>
<keyword evidence="1" id="KW-0472">Membrane</keyword>
<evidence type="ECO:0000313" key="2">
    <source>
        <dbReference type="EMBL" id="HII61424.1"/>
    </source>
</evidence>
<evidence type="ECO:0000313" key="3">
    <source>
        <dbReference type="Proteomes" id="UP000617544"/>
    </source>
</evidence>
<dbReference type="Proteomes" id="UP000617544">
    <property type="component" value="Unassembled WGS sequence"/>
</dbReference>
<comment type="caution">
    <text evidence="2">The sequence shown here is derived from an EMBL/GenBank/DDBJ whole genome shotgun (WGS) entry which is preliminary data.</text>
</comment>
<gene>
    <name evidence="2" type="ORF">HA331_06745</name>
</gene>
<dbReference type="EMBL" id="DUJN01000006">
    <property type="protein sequence ID" value="HII61424.1"/>
    <property type="molecule type" value="Genomic_DNA"/>
</dbReference>
<feature type="transmembrane region" description="Helical" evidence="1">
    <location>
        <begin position="21"/>
        <end position="40"/>
    </location>
</feature>
<proteinExistence type="predicted"/>
<evidence type="ECO:0000256" key="1">
    <source>
        <dbReference type="SAM" id="Phobius"/>
    </source>
</evidence>
<keyword evidence="1" id="KW-1133">Transmembrane helix</keyword>
<reference evidence="2" key="1">
    <citation type="journal article" date="2020" name="bioRxiv">
        <title>A rank-normalized archaeal taxonomy based on genome phylogeny resolves widespread incomplete and uneven classifications.</title>
        <authorList>
            <person name="Rinke C."/>
            <person name="Chuvochina M."/>
            <person name="Mussig A.J."/>
            <person name="Chaumeil P.-A."/>
            <person name="Waite D.W."/>
            <person name="Whitman W.B."/>
            <person name="Parks D.H."/>
            <person name="Hugenholtz P."/>
        </authorList>
    </citation>
    <scope>NUCLEOTIDE SEQUENCE</scope>
    <source>
        <strain evidence="2">UBA8834</strain>
    </source>
</reference>
<dbReference type="GeneID" id="1443104"/>
<dbReference type="RefSeq" id="WP_010884869.1">
    <property type="nucleotide sequence ID" value="NZ_DUJN01000006.1"/>
</dbReference>